<dbReference type="OrthoDB" id="5849824at2759"/>
<dbReference type="AlphaFoldDB" id="A0A1I7RII6"/>
<dbReference type="PANTHER" id="PTHR21700">
    <property type="entry name" value="TRANSTHYRETIN-LIKE FAMILY PROTEIN-RELATED"/>
    <property type="match status" value="1"/>
</dbReference>
<keyword evidence="3" id="KW-0964">Secreted</keyword>
<dbReference type="GO" id="GO:0005576">
    <property type="term" value="C:extracellular region"/>
    <property type="evidence" value="ECO:0007669"/>
    <property type="project" value="UniProtKB-SubCell"/>
</dbReference>
<protein>
    <submittedName>
        <fullName evidence="6">(pine wood nematode) hypothetical protein</fullName>
    </submittedName>
</protein>
<dbReference type="Gene3D" id="2.60.40.3330">
    <property type="match status" value="1"/>
</dbReference>
<evidence type="ECO:0000313" key="10">
    <source>
        <dbReference type="WBParaSite" id="BXY_0051700.1"/>
    </source>
</evidence>
<keyword evidence="4 5" id="KW-0732">Signal</keyword>
<dbReference type="Pfam" id="PF01060">
    <property type="entry name" value="TTR-52"/>
    <property type="match status" value="1"/>
</dbReference>
<feature type="signal peptide" evidence="5">
    <location>
        <begin position="1"/>
        <end position="20"/>
    </location>
</feature>
<evidence type="ECO:0000313" key="7">
    <source>
        <dbReference type="EMBL" id="CAG9080716.1"/>
    </source>
</evidence>
<evidence type="ECO:0000256" key="3">
    <source>
        <dbReference type="ARBA" id="ARBA00022525"/>
    </source>
</evidence>
<organism evidence="8 10">
    <name type="scientific">Bursaphelenchus xylophilus</name>
    <name type="common">Pinewood nematode worm</name>
    <name type="synonym">Aphelenchoides xylophilus</name>
    <dbReference type="NCBI Taxonomy" id="6326"/>
    <lineage>
        <taxon>Eukaryota</taxon>
        <taxon>Metazoa</taxon>
        <taxon>Ecdysozoa</taxon>
        <taxon>Nematoda</taxon>
        <taxon>Chromadorea</taxon>
        <taxon>Rhabditida</taxon>
        <taxon>Tylenchina</taxon>
        <taxon>Tylenchomorpha</taxon>
        <taxon>Aphelenchoidea</taxon>
        <taxon>Aphelenchoididae</taxon>
        <taxon>Bursaphelenchus</taxon>
    </lineage>
</organism>
<evidence type="ECO:0000256" key="4">
    <source>
        <dbReference type="ARBA" id="ARBA00022729"/>
    </source>
</evidence>
<dbReference type="GO" id="GO:0009986">
    <property type="term" value="C:cell surface"/>
    <property type="evidence" value="ECO:0007669"/>
    <property type="project" value="InterPro"/>
</dbReference>
<dbReference type="InterPro" id="IPR001534">
    <property type="entry name" value="Transthyretin-like"/>
</dbReference>
<proteinExistence type="inferred from homology"/>
<evidence type="ECO:0000256" key="1">
    <source>
        <dbReference type="ARBA" id="ARBA00004613"/>
    </source>
</evidence>
<dbReference type="InterPro" id="IPR038479">
    <property type="entry name" value="Transthyretin-like_sf"/>
</dbReference>
<evidence type="ECO:0000313" key="9">
    <source>
        <dbReference type="Proteomes" id="UP000659654"/>
    </source>
</evidence>
<name>A0A1I7RII6_BURXY</name>
<dbReference type="PANTHER" id="PTHR21700:SF3">
    <property type="entry name" value="TRANSTHYRETIN-LIKE PROTEIN 5"/>
    <property type="match status" value="1"/>
</dbReference>
<reference evidence="7" key="2">
    <citation type="submission" date="2020-08" db="EMBL/GenBank/DDBJ databases">
        <authorList>
            <person name="Kikuchi T."/>
        </authorList>
    </citation>
    <scope>NUCLEOTIDE SEQUENCE</scope>
    <source>
        <strain evidence="6">Ka4C1</strain>
    </source>
</reference>
<dbReference type="Proteomes" id="UP000659654">
    <property type="component" value="Unassembled WGS sequence"/>
</dbReference>
<dbReference type="EMBL" id="CAJFCV020000001">
    <property type="protein sequence ID" value="CAG9080716.1"/>
    <property type="molecule type" value="Genomic_DNA"/>
</dbReference>
<gene>
    <name evidence="6" type="ORF">BXYJ_LOCUS469</name>
</gene>
<feature type="chain" id="PRO_5036308591" evidence="5">
    <location>
        <begin position="21"/>
        <end position="146"/>
    </location>
</feature>
<dbReference type="eggNOG" id="ENOG502S1IK">
    <property type="taxonomic scope" value="Eukaryota"/>
</dbReference>
<comment type="subcellular location">
    <subcellularLocation>
        <location evidence="1">Secreted</location>
    </subcellularLocation>
</comment>
<sequence length="146" mass="16423">MTIKIFLLLSITCFVGTANADFGRIQSSGAKGRLLCNGKPAEGVRVRLWNHNSISNVYDKHMGLTTTDSNGFFQVFGHSSETFFGSISPKINIDHECEDNWPCNRRIRIFIPDSYVTDGWTPERFYDAGVLELSGEFAGEERDCFN</sequence>
<dbReference type="EMBL" id="CAJFDI010000001">
    <property type="protein sequence ID" value="CAD5208233.1"/>
    <property type="molecule type" value="Genomic_DNA"/>
</dbReference>
<evidence type="ECO:0000313" key="6">
    <source>
        <dbReference type="EMBL" id="CAD5208233.1"/>
    </source>
</evidence>
<evidence type="ECO:0000256" key="5">
    <source>
        <dbReference type="SAM" id="SignalP"/>
    </source>
</evidence>
<dbReference type="Proteomes" id="UP000582659">
    <property type="component" value="Unassembled WGS sequence"/>
</dbReference>
<keyword evidence="9" id="KW-1185">Reference proteome</keyword>
<accession>A0A1I7RII6</accession>
<evidence type="ECO:0000313" key="8">
    <source>
        <dbReference type="Proteomes" id="UP000095284"/>
    </source>
</evidence>
<dbReference type="WBParaSite" id="BXY_0051700.1">
    <property type="protein sequence ID" value="BXY_0051700.1"/>
    <property type="gene ID" value="BXY_0051700"/>
</dbReference>
<dbReference type="Proteomes" id="UP000095284">
    <property type="component" value="Unplaced"/>
</dbReference>
<reference evidence="10" key="1">
    <citation type="submission" date="2016-11" db="UniProtKB">
        <authorList>
            <consortium name="WormBaseParasite"/>
        </authorList>
    </citation>
    <scope>IDENTIFICATION</scope>
</reference>
<comment type="similarity">
    <text evidence="2">Belongs to the nematode transthyretin-like family.</text>
</comment>
<evidence type="ECO:0000256" key="2">
    <source>
        <dbReference type="ARBA" id="ARBA00010112"/>
    </source>
</evidence>
<dbReference type="SMR" id="A0A1I7RII6"/>